<proteinExistence type="predicted"/>
<dbReference type="KEGG" id="mets:DK389_06005"/>
<evidence type="ECO:0000313" key="1">
    <source>
        <dbReference type="EMBL" id="AWN40176.1"/>
    </source>
</evidence>
<sequence length="66" mass="7889">MQERMIEVMLFLLSQNARPSWRDWYDAVDDSFGEFSEAEKHRMVDAGIDLMERRFNPTPVRRLRAA</sequence>
<dbReference type="EMBL" id="CP029550">
    <property type="protein sequence ID" value="AWN40176.1"/>
    <property type="molecule type" value="Genomic_DNA"/>
</dbReference>
<dbReference type="OrthoDB" id="8005777at2"/>
<keyword evidence="2" id="KW-1185">Reference proteome</keyword>
<dbReference type="Proteomes" id="UP000245926">
    <property type="component" value="Chromosome"/>
</dbReference>
<reference evidence="2" key="1">
    <citation type="submission" date="2018-05" db="EMBL/GenBank/DDBJ databases">
        <title>Complete Genome Sequence of Methylobacterium sp. 17SD2-17.</title>
        <authorList>
            <person name="Srinivasan S."/>
        </authorList>
    </citation>
    <scope>NUCLEOTIDE SEQUENCE [LARGE SCALE GENOMIC DNA]</scope>
    <source>
        <strain evidence="2">17SD2-17</strain>
    </source>
</reference>
<evidence type="ECO:0000313" key="2">
    <source>
        <dbReference type="Proteomes" id="UP000245926"/>
    </source>
</evidence>
<gene>
    <name evidence="1" type="ORF">DK389_06005</name>
</gene>
<protein>
    <submittedName>
        <fullName evidence="1">Uncharacterized protein</fullName>
    </submittedName>
</protein>
<accession>A0A2U8W4H1</accession>
<name>A0A2U8W4H1_9HYPH</name>
<organism evidence="1 2">
    <name type="scientific">Methylobacterium durans</name>
    <dbReference type="NCBI Taxonomy" id="2202825"/>
    <lineage>
        <taxon>Bacteria</taxon>
        <taxon>Pseudomonadati</taxon>
        <taxon>Pseudomonadota</taxon>
        <taxon>Alphaproteobacteria</taxon>
        <taxon>Hyphomicrobiales</taxon>
        <taxon>Methylobacteriaceae</taxon>
        <taxon>Methylobacterium</taxon>
    </lineage>
</organism>
<dbReference type="AlphaFoldDB" id="A0A2U8W4H1"/>